<comment type="caution">
    <text evidence="5">The sequence shown here is derived from an EMBL/GenBank/DDBJ whole genome shotgun (WGS) entry which is preliminary data.</text>
</comment>
<evidence type="ECO:0000313" key="6">
    <source>
        <dbReference type="Proteomes" id="UP000231019"/>
    </source>
</evidence>
<dbReference type="PANTHER" id="PTHR42792">
    <property type="entry name" value="FLAGELLIN"/>
    <property type="match status" value="1"/>
</dbReference>
<gene>
    <name evidence="5" type="ORF">COW36_14005</name>
</gene>
<name>A0A2M7G3J1_9BACT</name>
<dbReference type="Pfam" id="PF00700">
    <property type="entry name" value="Flagellin_C"/>
    <property type="match status" value="1"/>
</dbReference>
<dbReference type="GO" id="GO:0009288">
    <property type="term" value="C:bacterial-type flagellum"/>
    <property type="evidence" value="ECO:0007669"/>
    <property type="project" value="UniProtKB-SubCell"/>
</dbReference>
<organism evidence="5 6">
    <name type="scientific">bacterium (Candidatus Blackallbacteria) CG17_big_fil_post_rev_8_21_14_2_50_48_46</name>
    <dbReference type="NCBI Taxonomy" id="2014261"/>
    <lineage>
        <taxon>Bacteria</taxon>
        <taxon>Candidatus Blackallbacteria</taxon>
    </lineage>
</organism>
<dbReference type="PANTHER" id="PTHR42792:SF2">
    <property type="entry name" value="FLAGELLIN"/>
    <property type="match status" value="1"/>
</dbReference>
<dbReference type="InterPro" id="IPR001492">
    <property type="entry name" value="Flagellin"/>
</dbReference>
<evidence type="ECO:0000313" key="5">
    <source>
        <dbReference type="EMBL" id="PIW16277.1"/>
    </source>
</evidence>
<dbReference type="GO" id="GO:0005198">
    <property type="term" value="F:structural molecule activity"/>
    <property type="evidence" value="ECO:0007669"/>
    <property type="project" value="InterPro"/>
</dbReference>
<protein>
    <recommendedName>
        <fullName evidence="4">Flagellin C-terminal domain-containing protein</fullName>
    </recommendedName>
</protein>
<dbReference type="EMBL" id="PFFQ01000039">
    <property type="protein sequence ID" value="PIW16277.1"/>
    <property type="molecule type" value="Genomic_DNA"/>
</dbReference>
<evidence type="ECO:0000256" key="2">
    <source>
        <dbReference type="ARBA" id="ARBA00005709"/>
    </source>
</evidence>
<proteinExistence type="inferred from homology"/>
<sequence length="151" mass="16709">MVQIFAERKEVREDRSLTLQIGANEGQFLKLGIDEMSSHALRIETLNIWGANDQDSHLKAQNAIGVLTEALDQVNLQRSRLGALQNRLEYTIQNLQISRENLTASESRIRDADIAMETAQLTRSQILVQAGTAVLSQANSAPQSALNLLRG</sequence>
<keyword evidence="3" id="KW-0975">Bacterial flagellum</keyword>
<comment type="similarity">
    <text evidence="2">Belongs to the bacterial flagellin family.</text>
</comment>
<dbReference type="InterPro" id="IPR042187">
    <property type="entry name" value="Flagellin_C_sub2"/>
</dbReference>
<dbReference type="InterPro" id="IPR046358">
    <property type="entry name" value="Flagellin_C"/>
</dbReference>
<evidence type="ECO:0000256" key="1">
    <source>
        <dbReference type="ARBA" id="ARBA00004365"/>
    </source>
</evidence>
<dbReference type="SUPFAM" id="SSF64518">
    <property type="entry name" value="Phase 1 flagellin"/>
    <property type="match status" value="1"/>
</dbReference>
<accession>A0A2M7G3J1</accession>
<dbReference type="AlphaFoldDB" id="A0A2M7G3J1"/>
<reference evidence="5 6" key="1">
    <citation type="submission" date="2017-09" db="EMBL/GenBank/DDBJ databases">
        <title>Depth-based differentiation of microbial function through sediment-hosted aquifers and enrichment of novel symbionts in the deep terrestrial subsurface.</title>
        <authorList>
            <person name="Probst A.J."/>
            <person name="Ladd B."/>
            <person name="Jarett J.K."/>
            <person name="Geller-Mcgrath D.E."/>
            <person name="Sieber C.M."/>
            <person name="Emerson J.B."/>
            <person name="Anantharaman K."/>
            <person name="Thomas B.C."/>
            <person name="Malmstrom R."/>
            <person name="Stieglmeier M."/>
            <person name="Klingl A."/>
            <person name="Woyke T."/>
            <person name="Ryan C.M."/>
            <person name="Banfield J.F."/>
        </authorList>
    </citation>
    <scope>NUCLEOTIDE SEQUENCE [LARGE SCALE GENOMIC DNA]</scope>
    <source>
        <strain evidence="5">CG17_big_fil_post_rev_8_21_14_2_50_48_46</strain>
    </source>
</reference>
<dbReference type="Proteomes" id="UP000231019">
    <property type="component" value="Unassembled WGS sequence"/>
</dbReference>
<evidence type="ECO:0000259" key="4">
    <source>
        <dbReference type="Pfam" id="PF00700"/>
    </source>
</evidence>
<evidence type="ECO:0000256" key="3">
    <source>
        <dbReference type="ARBA" id="ARBA00023143"/>
    </source>
</evidence>
<dbReference type="Gene3D" id="6.10.10.10">
    <property type="entry name" value="Flagellar export chaperone, C-terminal domain"/>
    <property type="match status" value="1"/>
</dbReference>
<comment type="subcellular location">
    <subcellularLocation>
        <location evidence="1">Bacterial flagellum</location>
    </subcellularLocation>
</comment>
<feature type="domain" description="Flagellin C-terminal" evidence="4">
    <location>
        <begin position="65"/>
        <end position="149"/>
    </location>
</feature>
<dbReference type="Gene3D" id="1.20.1330.10">
    <property type="entry name" value="f41 fragment of flagellin, N-terminal domain"/>
    <property type="match status" value="1"/>
</dbReference>